<feature type="domain" description="EF-hand" evidence="16">
    <location>
        <begin position="436"/>
        <end position="471"/>
    </location>
</feature>
<proteinExistence type="predicted"/>
<feature type="transmembrane region" description="Helical" evidence="15">
    <location>
        <begin position="146"/>
        <end position="165"/>
    </location>
</feature>
<organism evidence="17 18">
    <name type="scientific">Durusdinium trenchii</name>
    <dbReference type="NCBI Taxonomy" id="1381693"/>
    <lineage>
        <taxon>Eukaryota</taxon>
        <taxon>Sar</taxon>
        <taxon>Alveolata</taxon>
        <taxon>Dinophyceae</taxon>
        <taxon>Suessiales</taxon>
        <taxon>Symbiodiniaceae</taxon>
        <taxon>Durusdinium</taxon>
    </lineage>
</organism>
<keyword evidence="11 15" id="KW-0472">Membrane</keyword>
<keyword evidence="3" id="KW-0597">Phosphoprotein</keyword>
<feature type="non-terminal residue" evidence="17">
    <location>
        <position position="493"/>
    </location>
</feature>
<name>A0ABP0L996_9DINO</name>
<dbReference type="SUPFAM" id="SSF81324">
    <property type="entry name" value="Voltage-gated potassium channels"/>
    <property type="match status" value="1"/>
</dbReference>
<evidence type="ECO:0000256" key="5">
    <source>
        <dbReference type="ARBA" id="ARBA00022673"/>
    </source>
</evidence>
<keyword evidence="6 15" id="KW-0812">Transmembrane</keyword>
<keyword evidence="7" id="KW-0106">Calcium</keyword>
<dbReference type="Gene3D" id="1.20.120.350">
    <property type="entry name" value="Voltage-gated potassium channels. Chain C"/>
    <property type="match status" value="1"/>
</dbReference>
<dbReference type="InterPro" id="IPR002048">
    <property type="entry name" value="EF_hand_dom"/>
</dbReference>
<dbReference type="InterPro" id="IPR011992">
    <property type="entry name" value="EF-hand-dom_pair"/>
</dbReference>
<feature type="compositionally biased region" description="Basic and acidic residues" evidence="14">
    <location>
        <begin position="72"/>
        <end position="93"/>
    </location>
</feature>
<dbReference type="InterPro" id="IPR050599">
    <property type="entry name" value="VDCC_alpha-1_subunit"/>
</dbReference>
<evidence type="ECO:0000256" key="4">
    <source>
        <dbReference type="ARBA" id="ARBA00022568"/>
    </source>
</evidence>
<keyword evidence="5" id="KW-0107">Calcium channel</keyword>
<evidence type="ECO:0000256" key="14">
    <source>
        <dbReference type="SAM" id="MobiDB-lite"/>
    </source>
</evidence>
<feature type="region of interest" description="Disordered" evidence="14">
    <location>
        <begin position="61"/>
        <end position="93"/>
    </location>
</feature>
<sequence>MLDDSSQAAIRAILQQELAAVQRNILEETRKELNSIRGALVGTSLIRSSVAAKEFVPFVLPQEQDPPPEVDGSDHSVDSLGDENREQNDHCDLKSNVSCTSTARRTPNKAVVQDISKVIDDHLTKSRSRPAKTQLQKLVRSQGFEIFFALVVVINAVIVGIRADAGPNDHSTGLDVIELLIGLLFVVELGLRFAASGWSYFKRCAGVWNILDALLVLFMLADAVCALMGVFMFGLDDGGLMRLYRVLRLVRVARMARLFHLVPELHFTLSLMLQSLSSFFWAAMLMMLIMYLVALYFTIVSGQFVDGAADATQLRAYWGSTGSSMNSLFLAVFGGEDWHNMLLVFGHDTSWYVINSLVLSLFVGFVLVVILNLVNGVLVEGAQEMISDQKRDELVRMAADIFVHSGKKAGDELSREEFDELLQSEAMTRYLDAIGIELDEADSLFAFLDRDDSGSLSIVEFIQGCLRLRGPAKALDLAAMHLWLKERNSQLQL</sequence>
<evidence type="ECO:0000256" key="9">
    <source>
        <dbReference type="ARBA" id="ARBA00022989"/>
    </source>
</evidence>
<evidence type="ECO:0000256" key="1">
    <source>
        <dbReference type="ARBA" id="ARBA00004141"/>
    </source>
</evidence>
<dbReference type="PROSITE" id="PS00018">
    <property type="entry name" value="EF_HAND_1"/>
    <property type="match status" value="1"/>
</dbReference>
<evidence type="ECO:0000259" key="16">
    <source>
        <dbReference type="PROSITE" id="PS50222"/>
    </source>
</evidence>
<keyword evidence="8" id="KW-0851">Voltage-gated channel</keyword>
<accession>A0ABP0L996</accession>
<protein>
    <submittedName>
        <fullName evidence="17">Sodium channel protein type 11 subunit alpha (NaN) (Sensory neuron sodium channel 2) (Sodium channel protein type XI subunit alpha) (Voltage-gated sodium channel subunit alpha Nav1.9)</fullName>
    </submittedName>
</protein>
<evidence type="ECO:0000256" key="8">
    <source>
        <dbReference type="ARBA" id="ARBA00022882"/>
    </source>
</evidence>
<dbReference type="PANTHER" id="PTHR45628:SF7">
    <property type="entry name" value="VOLTAGE-DEPENDENT CALCIUM CHANNEL TYPE A SUBUNIT ALPHA-1"/>
    <property type="match status" value="1"/>
</dbReference>
<dbReference type="PROSITE" id="PS50222">
    <property type="entry name" value="EF_HAND_2"/>
    <property type="match status" value="1"/>
</dbReference>
<dbReference type="Proteomes" id="UP001642464">
    <property type="component" value="Unassembled WGS sequence"/>
</dbReference>
<evidence type="ECO:0000313" key="18">
    <source>
        <dbReference type="Proteomes" id="UP001642464"/>
    </source>
</evidence>
<keyword evidence="9 15" id="KW-1133">Transmembrane helix</keyword>
<keyword evidence="2" id="KW-0813">Transport</keyword>
<feature type="transmembrane region" description="Helical" evidence="15">
    <location>
        <begin position="314"/>
        <end position="333"/>
    </location>
</feature>
<evidence type="ECO:0000313" key="17">
    <source>
        <dbReference type="EMBL" id="CAK9034822.1"/>
    </source>
</evidence>
<keyword evidence="4" id="KW-0109">Calcium transport</keyword>
<keyword evidence="18" id="KW-1185">Reference proteome</keyword>
<dbReference type="Gene3D" id="1.10.287.70">
    <property type="match status" value="1"/>
</dbReference>
<dbReference type="GO" id="GO:0034220">
    <property type="term" value="P:monoatomic ion transmembrane transport"/>
    <property type="evidence" value="ECO:0007669"/>
    <property type="project" value="UniProtKB-KW"/>
</dbReference>
<dbReference type="PANTHER" id="PTHR45628">
    <property type="entry name" value="VOLTAGE-DEPENDENT CALCIUM CHANNEL TYPE A SUBUNIT ALPHA-1"/>
    <property type="match status" value="1"/>
</dbReference>
<comment type="subcellular location">
    <subcellularLocation>
        <location evidence="1">Membrane</location>
        <topology evidence="1">Multi-pass membrane protein</topology>
    </subcellularLocation>
</comment>
<comment type="caution">
    <text evidence="17">The sequence shown here is derived from an EMBL/GenBank/DDBJ whole genome shotgun (WGS) entry which is preliminary data.</text>
</comment>
<dbReference type="InterPro" id="IPR027359">
    <property type="entry name" value="Volt_channel_dom_sf"/>
</dbReference>
<evidence type="ECO:0000256" key="7">
    <source>
        <dbReference type="ARBA" id="ARBA00022837"/>
    </source>
</evidence>
<dbReference type="InterPro" id="IPR005821">
    <property type="entry name" value="Ion_trans_dom"/>
</dbReference>
<dbReference type="Gene3D" id="1.10.238.10">
    <property type="entry name" value="EF-hand"/>
    <property type="match status" value="1"/>
</dbReference>
<reference evidence="17 18" key="1">
    <citation type="submission" date="2024-02" db="EMBL/GenBank/DDBJ databases">
        <authorList>
            <person name="Chen Y."/>
            <person name="Shah S."/>
            <person name="Dougan E. K."/>
            <person name="Thang M."/>
            <person name="Chan C."/>
        </authorList>
    </citation>
    <scope>NUCLEOTIDE SEQUENCE [LARGE SCALE GENOMIC DNA]</scope>
</reference>
<dbReference type="SUPFAM" id="SSF47473">
    <property type="entry name" value="EF-hand"/>
    <property type="match status" value="1"/>
</dbReference>
<evidence type="ECO:0000256" key="3">
    <source>
        <dbReference type="ARBA" id="ARBA00022553"/>
    </source>
</evidence>
<evidence type="ECO:0000256" key="12">
    <source>
        <dbReference type="ARBA" id="ARBA00023180"/>
    </source>
</evidence>
<dbReference type="InterPro" id="IPR018247">
    <property type="entry name" value="EF_Hand_1_Ca_BS"/>
</dbReference>
<gene>
    <name evidence="17" type="ORF">SCF082_LOCUS21017</name>
</gene>
<evidence type="ECO:0000256" key="11">
    <source>
        <dbReference type="ARBA" id="ARBA00023136"/>
    </source>
</evidence>
<evidence type="ECO:0000256" key="13">
    <source>
        <dbReference type="ARBA" id="ARBA00023303"/>
    </source>
</evidence>
<evidence type="ECO:0000256" key="6">
    <source>
        <dbReference type="ARBA" id="ARBA00022692"/>
    </source>
</evidence>
<dbReference type="Pfam" id="PF00520">
    <property type="entry name" value="Ion_trans"/>
    <property type="match status" value="1"/>
</dbReference>
<dbReference type="EMBL" id="CAXAMM010014847">
    <property type="protein sequence ID" value="CAK9034822.1"/>
    <property type="molecule type" value="Genomic_DNA"/>
</dbReference>
<feature type="transmembrane region" description="Helical" evidence="15">
    <location>
        <begin position="177"/>
        <end position="201"/>
    </location>
</feature>
<feature type="transmembrane region" description="Helical" evidence="15">
    <location>
        <begin position="353"/>
        <end position="374"/>
    </location>
</feature>
<evidence type="ECO:0000256" key="10">
    <source>
        <dbReference type="ARBA" id="ARBA00023065"/>
    </source>
</evidence>
<evidence type="ECO:0000256" key="15">
    <source>
        <dbReference type="SAM" id="Phobius"/>
    </source>
</evidence>
<keyword evidence="10" id="KW-0406">Ion transport</keyword>
<keyword evidence="13 17" id="KW-0407">Ion channel</keyword>
<feature type="transmembrane region" description="Helical" evidence="15">
    <location>
        <begin position="213"/>
        <end position="235"/>
    </location>
</feature>
<evidence type="ECO:0000256" key="2">
    <source>
        <dbReference type="ARBA" id="ARBA00022448"/>
    </source>
</evidence>
<feature type="transmembrane region" description="Helical" evidence="15">
    <location>
        <begin position="279"/>
        <end position="302"/>
    </location>
</feature>
<keyword evidence="12" id="KW-0325">Glycoprotein</keyword>